<evidence type="ECO:0000256" key="1">
    <source>
        <dbReference type="SAM" id="MobiDB-lite"/>
    </source>
</evidence>
<proteinExistence type="predicted"/>
<feature type="domain" description="TPPC8 C-terminal Ig-like" evidence="2">
    <location>
        <begin position="124"/>
        <end position="235"/>
    </location>
</feature>
<dbReference type="AlphaFoldDB" id="A0A7S2BHB7"/>
<dbReference type="Pfam" id="PF24542">
    <property type="entry name" value="Ig_TPPC8_C"/>
    <property type="match status" value="1"/>
</dbReference>
<dbReference type="InterPro" id="IPR057651">
    <property type="entry name" value="Ig_TPPC8_C"/>
</dbReference>
<dbReference type="EMBL" id="HBGS01014767">
    <property type="protein sequence ID" value="CAD9396957.1"/>
    <property type="molecule type" value="Transcribed_RNA"/>
</dbReference>
<evidence type="ECO:0000313" key="3">
    <source>
        <dbReference type="EMBL" id="CAD9396957.1"/>
    </source>
</evidence>
<name>A0A7S2BHB7_9STRA</name>
<protein>
    <recommendedName>
        <fullName evidence="2">TPPC8 C-terminal Ig-like domain-containing protein</fullName>
    </recommendedName>
</protein>
<feature type="compositionally biased region" description="Basic and acidic residues" evidence="1">
    <location>
        <begin position="17"/>
        <end position="41"/>
    </location>
</feature>
<sequence>MKSAALNDGQPRSISSVRRENKAKTETDMKAKGGGAEDGKQTPHPVSLEALCNEQVGNVSVVVTWCCESQGASLLSLRGQHQLLDIPVCPLMPDSSSRQGGKNSSSNNSQASDNSDHLAHSFPVALQMSYPTTVRHDFKTGRPCIVPVTVRLTNRLFPTAEEEGGNNNNNSLDLVFQKQESPSGVVCRANQQHGRKLAWMGATRHSVKALAAGRTVELALCACLPTPGVYDLNAFCMTVLGERDLERHVTPVQCLLTVQDDDDDV</sequence>
<accession>A0A7S2BHB7</accession>
<gene>
    <name evidence="3" type="ORF">DSPE1174_LOCUS7766</name>
</gene>
<feature type="region of interest" description="Disordered" evidence="1">
    <location>
        <begin position="94"/>
        <end position="116"/>
    </location>
</feature>
<feature type="compositionally biased region" description="Low complexity" evidence="1">
    <location>
        <begin position="94"/>
        <end position="113"/>
    </location>
</feature>
<reference evidence="3" key="1">
    <citation type="submission" date="2021-01" db="EMBL/GenBank/DDBJ databases">
        <authorList>
            <person name="Corre E."/>
            <person name="Pelletier E."/>
            <person name="Niang G."/>
            <person name="Scheremetjew M."/>
            <person name="Finn R."/>
            <person name="Kale V."/>
            <person name="Holt S."/>
            <person name="Cochrane G."/>
            <person name="Meng A."/>
            <person name="Brown T."/>
            <person name="Cohen L."/>
        </authorList>
    </citation>
    <scope>NUCLEOTIDE SEQUENCE</scope>
    <source>
        <strain evidence="3">CCMP1381</strain>
    </source>
</reference>
<feature type="region of interest" description="Disordered" evidence="1">
    <location>
        <begin position="1"/>
        <end position="42"/>
    </location>
</feature>
<evidence type="ECO:0000259" key="2">
    <source>
        <dbReference type="Pfam" id="PF24542"/>
    </source>
</evidence>
<organism evidence="3">
    <name type="scientific">Octactis speculum</name>
    <dbReference type="NCBI Taxonomy" id="3111310"/>
    <lineage>
        <taxon>Eukaryota</taxon>
        <taxon>Sar</taxon>
        <taxon>Stramenopiles</taxon>
        <taxon>Ochrophyta</taxon>
        <taxon>Dictyochophyceae</taxon>
        <taxon>Dictyochales</taxon>
        <taxon>Dictyochaceae</taxon>
        <taxon>Octactis</taxon>
    </lineage>
</organism>